<evidence type="ECO:0000256" key="6">
    <source>
        <dbReference type="ARBA" id="ARBA00023136"/>
    </source>
</evidence>
<feature type="compositionally biased region" description="Pro residues" evidence="7">
    <location>
        <begin position="1645"/>
        <end position="1657"/>
    </location>
</feature>
<keyword evidence="5 8" id="KW-1133">Transmembrane helix</keyword>
<feature type="transmembrane region" description="Helical" evidence="8">
    <location>
        <begin position="926"/>
        <end position="943"/>
    </location>
</feature>
<dbReference type="Gene3D" id="1.20.1420.30">
    <property type="entry name" value="NCX, central ion-binding region"/>
    <property type="match status" value="2"/>
</dbReference>
<evidence type="ECO:0000313" key="12">
    <source>
        <dbReference type="Proteomes" id="UP001280581"/>
    </source>
</evidence>
<evidence type="ECO:0000256" key="2">
    <source>
        <dbReference type="ARBA" id="ARBA00008170"/>
    </source>
</evidence>
<dbReference type="Proteomes" id="UP001280581">
    <property type="component" value="Unassembled WGS sequence"/>
</dbReference>
<feature type="compositionally biased region" description="Polar residues" evidence="7">
    <location>
        <begin position="1216"/>
        <end position="1225"/>
    </location>
</feature>
<dbReference type="GO" id="GO:0016020">
    <property type="term" value="C:membrane"/>
    <property type="evidence" value="ECO:0007669"/>
    <property type="project" value="UniProtKB-SubCell"/>
</dbReference>
<feature type="compositionally biased region" description="Acidic residues" evidence="7">
    <location>
        <begin position="354"/>
        <end position="363"/>
    </location>
</feature>
<evidence type="ECO:0000256" key="8">
    <source>
        <dbReference type="SAM" id="Phobius"/>
    </source>
</evidence>
<evidence type="ECO:0000256" key="7">
    <source>
        <dbReference type="SAM" id="MobiDB-lite"/>
    </source>
</evidence>
<proteinExistence type="inferred from homology"/>
<feature type="region of interest" description="Disordered" evidence="7">
    <location>
        <begin position="1843"/>
        <end position="1871"/>
    </location>
</feature>
<feature type="compositionally biased region" description="Basic residues" evidence="7">
    <location>
        <begin position="1977"/>
        <end position="1987"/>
    </location>
</feature>
<feature type="transmembrane region" description="Helical" evidence="8">
    <location>
        <begin position="864"/>
        <end position="885"/>
    </location>
</feature>
<comment type="caution">
    <text evidence="11">The sequence shown here is derived from an EMBL/GenBank/DDBJ whole genome shotgun (WGS) entry which is preliminary data.</text>
</comment>
<feature type="compositionally biased region" description="Basic residues" evidence="7">
    <location>
        <begin position="1274"/>
        <end position="1284"/>
    </location>
</feature>
<dbReference type="Pfam" id="PF01699">
    <property type="entry name" value="Na_Ca_ex"/>
    <property type="match status" value="2"/>
</dbReference>
<protein>
    <recommendedName>
        <fullName evidence="13">Sodium/calcium exchanger protein</fullName>
    </recommendedName>
</protein>
<evidence type="ECO:0000256" key="4">
    <source>
        <dbReference type="ARBA" id="ARBA00022692"/>
    </source>
</evidence>
<feature type="compositionally biased region" description="Pro residues" evidence="7">
    <location>
        <begin position="1954"/>
        <end position="1976"/>
    </location>
</feature>
<dbReference type="EMBL" id="WVTA01000021">
    <property type="protein sequence ID" value="KAK3197091.1"/>
    <property type="molecule type" value="Genomic_DNA"/>
</dbReference>
<feature type="domain" description="Sodium/calcium exchanger membrane region" evidence="9">
    <location>
        <begin position="929"/>
        <end position="1019"/>
    </location>
</feature>
<feature type="compositionally biased region" description="Pro residues" evidence="7">
    <location>
        <begin position="1590"/>
        <end position="1616"/>
    </location>
</feature>
<sequence>MLNSPHHSPAAVSSLATGQAPRALLATTPSQTAPRAPVKAVRRFHNLESRLRRSSPPTNPTAAPNNAVTMGLPSTPEHSTVRRRPRYSARPFALTIAAVSVLALLAYIKTGSRDAVRNPGLSKRNVFVQDQECRLVHHAEDKCAFVRANCPDEEAGVFSYLSFYYCHLHHAKPVAFVILVLWLALLFSTIGIAASDFFCVNLSTIASLLGMSESMAGVTFLAFGNGSPDVFSTFAAFNTNSASLAIGELIGAACFITAVVAGSMALVRPFKVARKSFVRDVSFFIVAATFSMVFIWDGKLTLWESCTMVGFYIFYVCFVMAWHWWLGRRKARKLRAAAMRSHFIVPGGEEEEFPQEYHDEDDGPASTSRSSLTRGVSADDFAALERGDTSQPLEADDNEEMRERWLGELNDNMRLSRPQLRGRRNTHTPIRPSLVGALEFRAVLSSLQKSRNIQTIPINLRRYSDDPTYTTAQQQDLISTNYDPAPRPPYEVPQEPSEHTPLVTRPTLDVQRHLPNRLRAVSTNDMDNARLDPDTLRLGVIPTIDFGPASPEDSRNQTTTEERVPASPAISLSPPPSEFGSTATSPVIPTFPNPTPNMLAPPTWDGTGSSTRSTTNSPSPLSSPTVEALAPSRPQPKLIVPSPMSPPVPFPAYTDYPTSAHSSRSASLLLPPPSISAASVPSDYFGEHIMDGSDRPKVPRWWPSTVLPPPVVLLSTLFPTLQNWKNKNIWDKMLGVVAAPSVFLLTITLPVVESQKDGLSQTDPSVNSLSLPGPVTPINGDVSTPQLSQVSGPRTGSFSHDSPREQTIISTGKVDSNGRRDNTITVSACPSFQDNTTMDTNIMQSPEQLPAATPLSGPTTWNRWLVIVQTFTAPFFIVFIIWANTELEYPRALIRPTLYSLLVSLCTLAFLLLTTTPTRPPRWRSVLCFLGFVVSIAWISSIANEVVGVLKTLGVILNMSDAILGLTIFAVGNSLGDFVADITVARLGFPVMALSACFGGPMLNILLGIGLSGCYIILKGGRHHHAKHPDKPIKFKPYQIDISTTLVISGGQGHVGQGHTWPKRNVYMRLSPLSTAAADLNAARSAILSCTAFVCATAPLARIHSHPRQSSATSPRSLTRKTSGKGVWTRICPVEPAFSPPSNHTPPALLHRLWPLQHSHPRPHPPLHPLRALVRRLQPRAHPLRAAAAASDHPPPRRVDKHWARLRTQRHPADPRSTTVCGQQTPPRPGAFPGPPSRTQVRLYTSSRTATLLSPRPLWQNGARAVTPEQYHPHASRRPARRRAPSASSSRISGTTSASTISISPTRTVSLSPSRDHRGDTNVEIQFRRNITINNSTGAEHRYHYTDEEEDSSGVQVSSGSQEEYTTSEEEDEEDWDYIEEVDEIGPSDSASRPAARVKHHAVAAPAPLSRLPQGSRHKSARHTPVHEQPRHRSRSRHELDHDHDPRPRRRRPQSTHSESLDSHDDYPYVPPRAGPSPHHPHDQWAHVPQQAPPVAMRPGGPGGPGAPPPAPDQLVPFGRPDQYGYNQNPFAPGGGGPNPFASPHAGGGGPNGYFDGHARRGGHRNSMPPPGPNDMNAMMPYGYANGGYYPPPYGMPQYGPPGGMPGMYPPYPPYPPREHSPPERERHSRSKKSTPAPREEHFEPPPPPPSVPPPPTAVVMAQPPMPPVQYMPPAPPPPPPDTAKEDGMLSKLEQLLLHKQEIEEKKAEDAKFSRLEQLLIEQQQARIEKEAAKRKAAEDAAKAAAEAKLRGDEDKLAKLEMLILAQKDEQLKREAATDAARQADKAEADAKIAKEAADKAAQAEAAAKLLDAAKAAREEAEAKAAKEAEETKAAHEKALAEAKAAQEELEKAKKAAEEEAEKLKPSDAPKLPIKFKDAVGRKFSFPWHLCKTWKGMEELIKQAFLHVDVIGPHVHEGHYDLVGPDGEIILPQVWETMVQPDWQITMHMWPMPEPPPPPPPPPPPEVVAPPPPPPKPSKKGAKKKRESAHIVIPPPPPPPVVMPDPMPPPPPPAPMPAGAAPVEIVTPVPTAGSSRPRQKKAAPSGFMKWAAGSGGAGRSSSVKKAKKTSS</sequence>
<feature type="region of interest" description="Disordered" evidence="7">
    <location>
        <begin position="1254"/>
        <end position="1325"/>
    </location>
</feature>
<feature type="compositionally biased region" description="Low complexity" evidence="7">
    <location>
        <begin position="1285"/>
        <end position="1308"/>
    </location>
</feature>
<evidence type="ECO:0000256" key="1">
    <source>
        <dbReference type="ARBA" id="ARBA00004141"/>
    </source>
</evidence>
<keyword evidence="12" id="KW-1185">Reference proteome</keyword>
<feature type="transmembrane region" description="Helical" evidence="8">
    <location>
        <begin position="244"/>
        <end position="265"/>
    </location>
</feature>
<feature type="transmembrane region" description="Helical" evidence="8">
    <location>
        <begin position="92"/>
        <end position="108"/>
    </location>
</feature>
<feature type="compositionally biased region" description="Low complexity" evidence="7">
    <location>
        <begin position="607"/>
        <end position="625"/>
    </location>
</feature>
<feature type="compositionally biased region" description="Pro residues" evidence="7">
    <location>
        <begin position="1993"/>
        <end position="2016"/>
    </location>
</feature>
<dbReference type="GO" id="GO:0008324">
    <property type="term" value="F:monoatomic cation transmembrane transporter activity"/>
    <property type="evidence" value="ECO:0007669"/>
    <property type="project" value="TreeGrafter"/>
</dbReference>
<organism evidence="11 12">
    <name type="scientific">Pseudopithomyces chartarum</name>
    <dbReference type="NCBI Taxonomy" id="1892770"/>
    <lineage>
        <taxon>Eukaryota</taxon>
        <taxon>Fungi</taxon>
        <taxon>Dikarya</taxon>
        <taxon>Ascomycota</taxon>
        <taxon>Pezizomycotina</taxon>
        <taxon>Dothideomycetes</taxon>
        <taxon>Pleosporomycetidae</taxon>
        <taxon>Pleosporales</taxon>
        <taxon>Massarineae</taxon>
        <taxon>Didymosphaeriaceae</taxon>
        <taxon>Pseudopithomyces</taxon>
    </lineage>
</organism>
<feature type="transmembrane region" description="Helical" evidence="8">
    <location>
        <begin position="302"/>
        <end position="325"/>
    </location>
</feature>
<keyword evidence="4 8" id="KW-0812">Transmembrane</keyword>
<gene>
    <name evidence="11" type="ORF">GRF29_1536g536540</name>
</gene>
<feature type="transmembrane region" description="Helical" evidence="8">
    <location>
        <begin position="955"/>
        <end position="975"/>
    </location>
</feature>
<reference evidence="11 12" key="1">
    <citation type="submission" date="2021-02" db="EMBL/GenBank/DDBJ databases">
        <title>Genome assembly of Pseudopithomyces chartarum.</title>
        <authorList>
            <person name="Jauregui R."/>
            <person name="Singh J."/>
            <person name="Voisey C."/>
        </authorList>
    </citation>
    <scope>NUCLEOTIDE SEQUENCE [LARGE SCALE GENOMIC DNA]</scope>
    <source>
        <strain evidence="11 12">AGR01</strain>
    </source>
</reference>
<evidence type="ECO:0000259" key="9">
    <source>
        <dbReference type="Pfam" id="PF01699"/>
    </source>
</evidence>
<feature type="compositionally biased region" description="Acidic residues" evidence="7">
    <location>
        <begin position="1366"/>
        <end position="1386"/>
    </location>
</feature>
<keyword evidence="6 8" id="KW-0472">Membrane</keyword>
<feature type="region of interest" description="Disordered" evidence="7">
    <location>
        <begin position="1104"/>
        <end position="1124"/>
    </location>
</feature>
<feature type="domain" description="Sodium/calcium exchanger membrane region" evidence="9">
    <location>
        <begin position="181"/>
        <end position="320"/>
    </location>
</feature>
<feature type="compositionally biased region" description="Low complexity" evidence="7">
    <location>
        <begin position="60"/>
        <end position="69"/>
    </location>
</feature>
<accession>A0AAN6LLX1</accession>
<evidence type="ECO:0008006" key="13">
    <source>
        <dbReference type="Google" id="ProtNLM"/>
    </source>
</evidence>
<dbReference type="InterPro" id="IPR051359">
    <property type="entry name" value="CaCA_antiporter"/>
</dbReference>
<dbReference type="PANTHER" id="PTHR12266">
    <property type="entry name" value="NA+/CA2+ K+ INDEPENDENT EXCHANGER"/>
    <property type="match status" value="1"/>
</dbReference>
<feature type="compositionally biased region" description="Low complexity" evidence="7">
    <location>
        <begin position="1579"/>
        <end position="1589"/>
    </location>
</feature>
<feature type="transmembrane region" description="Helical" evidence="8">
    <location>
        <begin position="205"/>
        <end position="224"/>
    </location>
</feature>
<dbReference type="InterPro" id="IPR054464">
    <property type="entry name" value="ULD_fung"/>
</dbReference>
<feature type="compositionally biased region" description="Pro residues" evidence="7">
    <location>
        <begin position="1664"/>
        <end position="1682"/>
    </location>
</feature>
<feature type="transmembrane region" description="Helical" evidence="8">
    <location>
        <begin position="987"/>
        <end position="1018"/>
    </location>
</feature>
<feature type="transmembrane region" description="Helical" evidence="8">
    <location>
        <begin position="897"/>
        <end position="914"/>
    </location>
</feature>
<dbReference type="GO" id="GO:0006874">
    <property type="term" value="P:intracellular calcium ion homeostasis"/>
    <property type="evidence" value="ECO:0007669"/>
    <property type="project" value="TreeGrafter"/>
</dbReference>
<feature type="compositionally biased region" description="Polar residues" evidence="7">
    <location>
        <begin position="781"/>
        <end position="804"/>
    </location>
</feature>
<comment type="subcellular location">
    <subcellularLocation>
        <location evidence="1">Membrane</location>
        <topology evidence="1">Multi-pass membrane protein</topology>
    </subcellularLocation>
</comment>
<evidence type="ECO:0000259" key="10">
    <source>
        <dbReference type="Pfam" id="PF22893"/>
    </source>
</evidence>
<feature type="compositionally biased region" description="Low complexity" evidence="7">
    <location>
        <begin position="1353"/>
        <end position="1365"/>
    </location>
</feature>
<feature type="compositionally biased region" description="Basic residues" evidence="7">
    <location>
        <begin position="2062"/>
        <end position="2071"/>
    </location>
</feature>
<comment type="similarity">
    <text evidence="2">Belongs to the Ca(2+):cation antiporter (CaCA) (TC 2.A.19) family.</text>
</comment>
<feature type="region of interest" description="Disordered" evidence="7">
    <location>
        <begin position="48"/>
        <end position="83"/>
    </location>
</feature>
<evidence type="ECO:0000256" key="3">
    <source>
        <dbReference type="ARBA" id="ARBA00022448"/>
    </source>
</evidence>
<feature type="region of interest" description="Disordered" evidence="7">
    <location>
        <begin position="354"/>
        <end position="374"/>
    </location>
</feature>
<feature type="region of interest" description="Disordered" evidence="7">
    <location>
        <begin position="1346"/>
        <end position="1688"/>
    </location>
</feature>
<dbReference type="Pfam" id="PF22893">
    <property type="entry name" value="ULD_2"/>
    <property type="match status" value="1"/>
</dbReference>
<feature type="compositionally biased region" description="Basic and acidic residues" evidence="7">
    <location>
        <begin position="1425"/>
        <end position="1446"/>
    </location>
</feature>
<dbReference type="PANTHER" id="PTHR12266:SF0">
    <property type="entry name" value="MITOCHONDRIAL SODIUM_CALCIUM EXCHANGER PROTEIN"/>
    <property type="match status" value="1"/>
</dbReference>
<evidence type="ECO:0000256" key="5">
    <source>
        <dbReference type="ARBA" id="ARBA00022989"/>
    </source>
</evidence>
<feature type="transmembrane region" description="Helical" evidence="8">
    <location>
        <begin position="174"/>
        <end position="193"/>
    </location>
</feature>
<feature type="compositionally biased region" description="Basic and acidic residues" evidence="7">
    <location>
        <begin position="1843"/>
        <end position="1868"/>
    </location>
</feature>
<feature type="compositionally biased region" description="Polar residues" evidence="7">
    <location>
        <begin position="365"/>
        <end position="374"/>
    </location>
</feature>
<feature type="domain" description="Ubiquitin-like" evidence="10">
    <location>
        <begin position="1872"/>
        <end position="1953"/>
    </location>
</feature>
<feature type="region of interest" description="Disordered" evidence="7">
    <location>
        <begin position="542"/>
        <end position="643"/>
    </location>
</feature>
<feature type="compositionally biased region" description="Basic and acidic residues" evidence="7">
    <location>
        <begin position="552"/>
        <end position="564"/>
    </location>
</feature>
<feature type="compositionally biased region" description="Polar residues" evidence="7">
    <location>
        <begin position="1108"/>
        <end position="1117"/>
    </location>
</feature>
<keyword evidence="3" id="KW-0813">Transport</keyword>
<feature type="region of interest" description="Disordered" evidence="7">
    <location>
        <begin position="1954"/>
        <end position="2071"/>
    </location>
</feature>
<feature type="compositionally biased region" description="Pro residues" evidence="7">
    <location>
        <begin position="1226"/>
        <end position="1236"/>
    </location>
</feature>
<dbReference type="InterPro" id="IPR004837">
    <property type="entry name" value="NaCa_Exmemb"/>
</dbReference>
<evidence type="ECO:0000313" key="11">
    <source>
        <dbReference type="EMBL" id="KAK3197091.1"/>
    </source>
</evidence>
<feature type="transmembrane region" description="Helical" evidence="8">
    <location>
        <begin position="277"/>
        <end position="296"/>
    </location>
</feature>
<name>A0AAN6LLX1_9PLEO</name>
<dbReference type="InterPro" id="IPR044880">
    <property type="entry name" value="NCX_ion-bd_dom_sf"/>
</dbReference>
<feature type="region of interest" description="Disordered" evidence="7">
    <location>
        <begin position="773"/>
        <end position="804"/>
    </location>
</feature>
<feature type="compositionally biased region" description="Basic and acidic residues" evidence="7">
    <location>
        <begin position="1617"/>
        <end position="1627"/>
    </location>
</feature>
<feature type="region of interest" description="Disordered" evidence="7">
    <location>
        <begin position="1209"/>
        <end position="1240"/>
    </location>
</feature>